<dbReference type="PANTHER" id="PTHR10660">
    <property type="entry name" value="PROTEASOME REGULATOR PA28"/>
    <property type="match status" value="1"/>
</dbReference>
<dbReference type="InterPro" id="IPR036252">
    <property type="entry name" value="Proteasome_activ_sf"/>
</dbReference>
<gene>
    <name evidence="4" type="ORF">BD410DRAFT_352649</name>
</gene>
<evidence type="ECO:0000259" key="3">
    <source>
        <dbReference type="Pfam" id="PF02252"/>
    </source>
</evidence>
<organism evidence="4 5">
    <name type="scientific">Rickenella mellea</name>
    <dbReference type="NCBI Taxonomy" id="50990"/>
    <lineage>
        <taxon>Eukaryota</taxon>
        <taxon>Fungi</taxon>
        <taxon>Dikarya</taxon>
        <taxon>Basidiomycota</taxon>
        <taxon>Agaricomycotina</taxon>
        <taxon>Agaricomycetes</taxon>
        <taxon>Hymenochaetales</taxon>
        <taxon>Rickenellaceae</taxon>
        <taxon>Rickenella</taxon>
    </lineage>
</organism>
<accession>A0A4Y7QKQ5</accession>
<evidence type="ECO:0000256" key="1">
    <source>
        <dbReference type="ARBA" id="ARBA00005883"/>
    </source>
</evidence>
<dbReference type="PANTHER" id="PTHR10660:SF2">
    <property type="entry name" value="LD45860P"/>
    <property type="match status" value="1"/>
</dbReference>
<dbReference type="EMBL" id="ML170158">
    <property type="protein sequence ID" value="TDL28233.1"/>
    <property type="molecule type" value="Genomic_DNA"/>
</dbReference>
<evidence type="ECO:0000256" key="2">
    <source>
        <dbReference type="ARBA" id="ARBA00022942"/>
    </source>
</evidence>
<dbReference type="VEuPathDB" id="FungiDB:BD410DRAFT_352649"/>
<name>A0A4Y7QKQ5_9AGAM</name>
<dbReference type="Gene3D" id="1.20.120.180">
    <property type="entry name" value="Proteasome activator pa28, C-terminal domain"/>
    <property type="match status" value="1"/>
</dbReference>
<feature type="domain" description="Proteasome activator PA28 C-terminal" evidence="3">
    <location>
        <begin position="20"/>
        <end position="64"/>
    </location>
</feature>
<protein>
    <submittedName>
        <fullName evidence="4">Proteasome activator pa28, REG alpha/beta subunit</fullName>
    </submittedName>
</protein>
<comment type="similarity">
    <text evidence="1">Belongs to the PA28 family.</text>
</comment>
<dbReference type="Proteomes" id="UP000294933">
    <property type="component" value="Unassembled WGS sequence"/>
</dbReference>
<evidence type="ECO:0000313" key="4">
    <source>
        <dbReference type="EMBL" id="TDL28233.1"/>
    </source>
</evidence>
<proteinExistence type="inferred from homology"/>
<dbReference type="SUPFAM" id="SSF47216">
    <property type="entry name" value="Proteasome activator"/>
    <property type="match status" value="2"/>
</dbReference>
<dbReference type="InterPro" id="IPR036997">
    <property type="entry name" value="PA28_C_sf"/>
</dbReference>
<dbReference type="Pfam" id="PF02252">
    <property type="entry name" value="PA28_C"/>
    <property type="match status" value="2"/>
</dbReference>
<dbReference type="InterPro" id="IPR003186">
    <property type="entry name" value="PA28_C"/>
</dbReference>
<evidence type="ECO:0000313" key="5">
    <source>
        <dbReference type="Proteomes" id="UP000294933"/>
    </source>
</evidence>
<dbReference type="GO" id="GO:0005654">
    <property type="term" value="C:nucleoplasm"/>
    <property type="evidence" value="ECO:0007669"/>
    <property type="project" value="TreeGrafter"/>
</dbReference>
<dbReference type="GO" id="GO:0005737">
    <property type="term" value="C:cytoplasm"/>
    <property type="evidence" value="ECO:0007669"/>
    <property type="project" value="TreeGrafter"/>
</dbReference>
<dbReference type="InterPro" id="IPR009077">
    <property type="entry name" value="Proteasome_activ_PA28"/>
</dbReference>
<dbReference type="GO" id="GO:0008537">
    <property type="term" value="C:proteasome activator complex"/>
    <property type="evidence" value="ECO:0007669"/>
    <property type="project" value="InterPro"/>
</dbReference>
<dbReference type="AlphaFoldDB" id="A0A4Y7QKQ5"/>
<dbReference type="GO" id="GO:0061133">
    <property type="term" value="F:endopeptidase activator activity"/>
    <property type="evidence" value="ECO:0007669"/>
    <property type="project" value="TreeGrafter"/>
</dbReference>
<sequence length="196" mass="22242">MALDAPRNNSTYARIPAAMVANKHLIAVHELLKKECEDLIGLCDKVKLWVNLTMPKIEDGDNFGSPRSLAGRLIVLNNVQVSRFKKAWFPTGALLTTKYSIEALSELHRSQESAYALRDAGRQHHLNRAKICSKIMKYPFLEDYTIALREHDERQLYLATQNLSDLRNVYAVLTDILHKNIAKIRAPKANNGLSLY</sequence>
<dbReference type="GO" id="GO:2000045">
    <property type="term" value="P:regulation of G1/S transition of mitotic cell cycle"/>
    <property type="evidence" value="ECO:0007669"/>
    <property type="project" value="TreeGrafter"/>
</dbReference>
<dbReference type="OrthoDB" id="6591885at2759"/>
<feature type="domain" description="Proteasome activator PA28 C-terminal" evidence="3">
    <location>
        <begin position="102"/>
        <end position="192"/>
    </location>
</feature>
<dbReference type="GO" id="GO:0061136">
    <property type="term" value="P:regulation of proteasomal protein catabolic process"/>
    <property type="evidence" value="ECO:0007669"/>
    <property type="project" value="TreeGrafter"/>
</dbReference>
<reference evidence="4 5" key="1">
    <citation type="submission" date="2018-06" db="EMBL/GenBank/DDBJ databases">
        <title>A transcriptomic atlas of mushroom development highlights an independent origin of complex multicellularity.</title>
        <authorList>
            <consortium name="DOE Joint Genome Institute"/>
            <person name="Krizsan K."/>
            <person name="Almasi E."/>
            <person name="Merenyi Z."/>
            <person name="Sahu N."/>
            <person name="Viragh M."/>
            <person name="Koszo T."/>
            <person name="Mondo S."/>
            <person name="Kiss B."/>
            <person name="Balint B."/>
            <person name="Kues U."/>
            <person name="Barry K."/>
            <person name="Hegedus J.C."/>
            <person name="Henrissat B."/>
            <person name="Johnson J."/>
            <person name="Lipzen A."/>
            <person name="Ohm R."/>
            <person name="Nagy I."/>
            <person name="Pangilinan J."/>
            <person name="Yan J."/>
            <person name="Xiong Y."/>
            <person name="Grigoriev I.V."/>
            <person name="Hibbett D.S."/>
            <person name="Nagy L.G."/>
        </authorList>
    </citation>
    <scope>NUCLEOTIDE SEQUENCE [LARGE SCALE GENOMIC DNA]</scope>
    <source>
        <strain evidence="4 5">SZMC22713</strain>
    </source>
</reference>
<dbReference type="STRING" id="50990.A0A4Y7QKQ5"/>
<keyword evidence="5" id="KW-1185">Reference proteome</keyword>
<keyword evidence="2 4" id="KW-0647">Proteasome</keyword>